<dbReference type="InterPro" id="IPR014710">
    <property type="entry name" value="RmlC-like_jellyroll"/>
</dbReference>
<dbReference type="Gene3D" id="2.60.120.10">
    <property type="entry name" value="Jelly Rolls"/>
    <property type="match status" value="1"/>
</dbReference>
<evidence type="ECO:0000313" key="8">
    <source>
        <dbReference type="Proteomes" id="UP000515162"/>
    </source>
</evidence>
<dbReference type="PANTHER" id="PTHR12101">
    <property type="entry name" value="POPEYE DOMAIN CONTAINING PROTEIN"/>
    <property type="match status" value="1"/>
</dbReference>
<feature type="transmembrane region" description="Helical" evidence="6">
    <location>
        <begin position="100"/>
        <end position="116"/>
    </location>
</feature>
<reference evidence="9" key="1">
    <citation type="submission" date="2025-08" db="UniProtKB">
        <authorList>
            <consortium name="RefSeq"/>
        </authorList>
    </citation>
    <scope>IDENTIFICATION</scope>
    <source>
        <strain evidence="9">Mau12</strain>
        <tissue evidence="9">Whole Body</tissue>
    </source>
</reference>
<dbReference type="Pfam" id="PF04831">
    <property type="entry name" value="POPDC1-3"/>
    <property type="match status" value="1"/>
</dbReference>
<organism evidence="8 9">
    <name type="scientific">Drosophila mauritiana</name>
    <name type="common">Fruit fly</name>
    <dbReference type="NCBI Taxonomy" id="7226"/>
    <lineage>
        <taxon>Eukaryota</taxon>
        <taxon>Metazoa</taxon>
        <taxon>Ecdysozoa</taxon>
        <taxon>Arthropoda</taxon>
        <taxon>Hexapoda</taxon>
        <taxon>Insecta</taxon>
        <taxon>Pterygota</taxon>
        <taxon>Neoptera</taxon>
        <taxon>Endopterygota</taxon>
        <taxon>Diptera</taxon>
        <taxon>Brachycera</taxon>
        <taxon>Muscomorpha</taxon>
        <taxon>Ephydroidea</taxon>
        <taxon>Drosophilidae</taxon>
        <taxon>Drosophila</taxon>
        <taxon>Sophophora</taxon>
    </lineage>
</organism>
<keyword evidence="4 6" id="KW-1133">Transmembrane helix</keyword>
<evidence type="ECO:0000256" key="4">
    <source>
        <dbReference type="ARBA" id="ARBA00022989"/>
    </source>
</evidence>
<evidence type="ECO:0000256" key="3">
    <source>
        <dbReference type="ARBA" id="ARBA00022692"/>
    </source>
</evidence>
<dbReference type="GO" id="GO:0042383">
    <property type="term" value="C:sarcolemma"/>
    <property type="evidence" value="ECO:0007669"/>
    <property type="project" value="TreeGrafter"/>
</dbReference>
<dbReference type="GO" id="GO:0042391">
    <property type="term" value="P:regulation of membrane potential"/>
    <property type="evidence" value="ECO:0007669"/>
    <property type="project" value="TreeGrafter"/>
</dbReference>
<evidence type="ECO:0000259" key="7">
    <source>
        <dbReference type="Pfam" id="PF04831"/>
    </source>
</evidence>
<dbReference type="InterPro" id="IPR055272">
    <property type="entry name" value="POPDC1-3_dom"/>
</dbReference>
<dbReference type="SUPFAM" id="SSF51206">
    <property type="entry name" value="cAMP-binding domain-like"/>
    <property type="match status" value="1"/>
</dbReference>
<proteinExistence type="inferred from homology"/>
<protein>
    <submittedName>
        <fullName evidence="9">Blood vessel epicardial substance isoform X2</fullName>
    </submittedName>
</protein>
<dbReference type="RefSeq" id="XP_033171531.1">
    <property type="nucleotide sequence ID" value="XM_033315640.1"/>
</dbReference>
<feature type="domain" description="POPDC1-3" evidence="7">
    <location>
        <begin position="97"/>
        <end position="319"/>
    </location>
</feature>
<dbReference type="AlphaFoldDB" id="A0A6P8L8N1"/>
<gene>
    <name evidence="9" type="primary">LOC117148311</name>
</gene>
<dbReference type="Proteomes" id="UP000515162">
    <property type="component" value="Chromosome X"/>
</dbReference>
<feature type="transmembrane region" description="Helical" evidence="6">
    <location>
        <begin position="123"/>
        <end position="143"/>
    </location>
</feature>
<evidence type="ECO:0000256" key="1">
    <source>
        <dbReference type="ARBA" id="ARBA00004141"/>
    </source>
</evidence>
<dbReference type="CTD" id="33083"/>
<evidence type="ECO:0000256" key="2">
    <source>
        <dbReference type="ARBA" id="ARBA00007146"/>
    </source>
</evidence>
<dbReference type="PANTHER" id="PTHR12101:SF1">
    <property type="entry name" value="BVES"/>
    <property type="match status" value="1"/>
</dbReference>
<keyword evidence="8" id="KW-1185">Reference proteome</keyword>
<comment type="similarity">
    <text evidence="2">Belongs to the popeye family.</text>
</comment>
<evidence type="ECO:0000256" key="5">
    <source>
        <dbReference type="ARBA" id="ARBA00023136"/>
    </source>
</evidence>
<dbReference type="InterPro" id="IPR006916">
    <property type="entry name" value="POPDC1-3"/>
</dbReference>
<evidence type="ECO:0000313" key="9">
    <source>
        <dbReference type="RefSeq" id="XP_033171531.1"/>
    </source>
</evidence>
<accession>A0A6P8L8N1</accession>
<name>A0A6P8L8N1_DROMA</name>
<feature type="transmembrane region" description="Helical" evidence="6">
    <location>
        <begin position="149"/>
        <end position="169"/>
    </location>
</feature>
<dbReference type="GO" id="GO:0030552">
    <property type="term" value="F:cAMP binding"/>
    <property type="evidence" value="ECO:0007669"/>
    <property type="project" value="TreeGrafter"/>
</dbReference>
<evidence type="ECO:0000256" key="6">
    <source>
        <dbReference type="SAM" id="Phobius"/>
    </source>
</evidence>
<dbReference type="GO" id="GO:0051146">
    <property type="term" value="P:striated muscle cell differentiation"/>
    <property type="evidence" value="ECO:0007669"/>
    <property type="project" value="TreeGrafter"/>
</dbReference>
<keyword evidence="5 6" id="KW-0472">Membrane</keyword>
<sequence length="398" mass="43294">MPGTAGSAAGVGMGALINSAGSSASSVMGIGMGRAAATGAGAPGSSGSGAEASAGTLIAQSTAGTSAASSGTMPWDNNGTLRSINPGDWSIEQSLGPHHLYFQLGWAFLFLAFLAPHGPYGALWMRAMLLIGCLMMGMHGYLVAFAKDVILWSGMGLFVNFIYLVVVLCRLRPVRFEQEIEAVYLALFQPLHVTRHQFKKVLNCMKVIRALKYQEVYAQEKVTKVDSLSLVLSGKLVVSQHQRALHIVFPHQFLDSPEWFGVSTDDYFQVSIMAMEESRVLIWHRDKLKLSIMAEPFLQTVFDHILGRDVVKKLMQVTQVSESIASNGFLPSGGYAEDAEDKPMLILKKSVDVGHGLTALINRQLQALPRISKYYDCAGDPNSWRLGRIDETDHETAV</sequence>
<dbReference type="GeneID" id="117148311"/>
<comment type="subcellular location">
    <subcellularLocation>
        <location evidence="1">Membrane</location>
        <topology evidence="1">Multi-pass membrane protein</topology>
    </subcellularLocation>
</comment>
<dbReference type="InterPro" id="IPR018490">
    <property type="entry name" value="cNMP-bd_dom_sf"/>
</dbReference>
<keyword evidence="3 6" id="KW-0812">Transmembrane</keyword>
<dbReference type="GO" id="GO:0007507">
    <property type="term" value="P:heart development"/>
    <property type="evidence" value="ECO:0007669"/>
    <property type="project" value="TreeGrafter"/>
</dbReference>